<keyword evidence="2" id="KW-0812">Transmembrane</keyword>
<organism evidence="3 4">
    <name type="scientific">Portunus trituberculatus</name>
    <name type="common">Swimming crab</name>
    <name type="synonym">Neptunus trituberculatus</name>
    <dbReference type="NCBI Taxonomy" id="210409"/>
    <lineage>
        <taxon>Eukaryota</taxon>
        <taxon>Metazoa</taxon>
        <taxon>Ecdysozoa</taxon>
        <taxon>Arthropoda</taxon>
        <taxon>Crustacea</taxon>
        <taxon>Multicrustacea</taxon>
        <taxon>Malacostraca</taxon>
        <taxon>Eumalacostraca</taxon>
        <taxon>Eucarida</taxon>
        <taxon>Decapoda</taxon>
        <taxon>Pleocyemata</taxon>
        <taxon>Brachyura</taxon>
        <taxon>Eubrachyura</taxon>
        <taxon>Portunoidea</taxon>
        <taxon>Portunidae</taxon>
        <taxon>Portuninae</taxon>
        <taxon>Portunus</taxon>
    </lineage>
</organism>
<feature type="transmembrane region" description="Helical" evidence="2">
    <location>
        <begin position="12"/>
        <end position="36"/>
    </location>
</feature>
<dbReference type="EMBL" id="VSRR010013070">
    <property type="protein sequence ID" value="MPC55315.1"/>
    <property type="molecule type" value="Genomic_DNA"/>
</dbReference>
<reference evidence="3 4" key="1">
    <citation type="submission" date="2019-05" db="EMBL/GenBank/DDBJ databases">
        <title>Another draft genome of Portunus trituberculatus and its Hox gene families provides insights of decapod evolution.</title>
        <authorList>
            <person name="Jeong J.-H."/>
            <person name="Song I."/>
            <person name="Kim S."/>
            <person name="Choi T."/>
            <person name="Kim D."/>
            <person name="Ryu S."/>
            <person name="Kim W."/>
        </authorList>
    </citation>
    <scope>NUCLEOTIDE SEQUENCE [LARGE SCALE GENOMIC DNA]</scope>
    <source>
        <tissue evidence="3">Muscle</tissue>
    </source>
</reference>
<feature type="compositionally biased region" description="Basic residues" evidence="1">
    <location>
        <begin position="89"/>
        <end position="99"/>
    </location>
</feature>
<name>A0A5B7GD70_PORTR</name>
<evidence type="ECO:0000313" key="3">
    <source>
        <dbReference type="EMBL" id="MPC55315.1"/>
    </source>
</evidence>
<accession>A0A5B7GD70</accession>
<keyword evidence="2" id="KW-0472">Membrane</keyword>
<keyword evidence="4" id="KW-1185">Reference proteome</keyword>
<protein>
    <submittedName>
        <fullName evidence="3">Uncharacterized protein</fullName>
    </submittedName>
</protein>
<sequence>MVWVGPAIGHWYGMGLPICQIATIYGLLQVFGLFWCRSAAMSGSEHHAALPPEVPYYSISRRSTTRSPRVGVKADSHAGSGSSSESPARRKAVHSRHHSVNNPHWRMEHAQPQASPTRDSLPVPSWQVVLDDLACLKSDVAQLTANRAPSPQLQQVNFQVSTSGLQAPVLPVAFSGFVDSSSEDGEVKEFSPGSSVLLQAAKAFGPLDSVSEDIDPQVAAMVNFCFDKGLQEEDYKAIAEDPITRHPNNCPALAPVESNPQILGALKTDARKADFQLKEVSADIISAGSIITKSLLVLDKVAQDVGNPVVVQEVGKINGALALLGHANHRTNLARHFIMRHEINQKYAHLCSDKVPMTRFLFGDDVSQSAKQIEETEKQDHYQEDSFPMEIHQWQAQKLMR</sequence>
<dbReference type="Proteomes" id="UP000324222">
    <property type="component" value="Unassembled WGS sequence"/>
</dbReference>
<comment type="caution">
    <text evidence="3">The sequence shown here is derived from an EMBL/GenBank/DDBJ whole genome shotgun (WGS) entry which is preliminary data.</text>
</comment>
<feature type="compositionally biased region" description="Low complexity" evidence="1">
    <location>
        <begin position="77"/>
        <end position="86"/>
    </location>
</feature>
<dbReference type="OrthoDB" id="7701249at2759"/>
<dbReference type="PANTHER" id="PTHR34239:SF2">
    <property type="entry name" value="TRANSPOSABLE ELEMENT P TRANSPOSASE_THAP9 CONSERVED DOMAIN-CONTAINING PROTEIN"/>
    <property type="match status" value="1"/>
</dbReference>
<proteinExistence type="predicted"/>
<evidence type="ECO:0000313" key="4">
    <source>
        <dbReference type="Proteomes" id="UP000324222"/>
    </source>
</evidence>
<keyword evidence="2" id="KW-1133">Transmembrane helix</keyword>
<evidence type="ECO:0000256" key="2">
    <source>
        <dbReference type="SAM" id="Phobius"/>
    </source>
</evidence>
<dbReference type="PANTHER" id="PTHR34239">
    <property type="entry name" value="APPLE DOMAIN-CONTAINING PROTEIN"/>
    <property type="match status" value="1"/>
</dbReference>
<gene>
    <name evidence="3" type="ORF">E2C01_049247</name>
</gene>
<dbReference type="AlphaFoldDB" id="A0A5B7GD70"/>
<evidence type="ECO:0000256" key="1">
    <source>
        <dbReference type="SAM" id="MobiDB-lite"/>
    </source>
</evidence>
<feature type="region of interest" description="Disordered" evidence="1">
    <location>
        <begin position="67"/>
        <end position="120"/>
    </location>
</feature>